<dbReference type="PRINTS" id="PR00368">
    <property type="entry name" value="FADPNR"/>
</dbReference>
<dbReference type="InterPro" id="IPR023753">
    <property type="entry name" value="FAD/NAD-binding_dom"/>
</dbReference>
<dbReference type="InterPro" id="IPR050097">
    <property type="entry name" value="Ferredoxin-NADP_redctase_2"/>
</dbReference>
<evidence type="ECO:0000313" key="5">
    <source>
        <dbReference type="EMBL" id="XCG50096.1"/>
    </source>
</evidence>
<keyword evidence="3" id="KW-0560">Oxidoreductase</keyword>
<protein>
    <recommendedName>
        <fullName evidence="1">Thioredoxin reductase</fullName>
    </recommendedName>
</protein>
<evidence type="ECO:0000259" key="4">
    <source>
        <dbReference type="Pfam" id="PF07992"/>
    </source>
</evidence>
<dbReference type="Pfam" id="PF07992">
    <property type="entry name" value="Pyr_redox_2"/>
    <property type="match status" value="1"/>
</dbReference>
<evidence type="ECO:0000256" key="3">
    <source>
        <dbReference type="ARBA" id="ARBA00023002"/>
    </source>
</evidence>
<keyword evidence="2" id="KW-0285">Flavoprotein</keyword>
<evidence type="ECO:0000256" key="1">
    <source>
        <dbReference type="ARBA" id="ARBA00018719"/>
    </source>
</evidence>
<dbReference type="SUPFAM" id="SSF51905">
    <property type="entry name" value="FAD/NAD(P)-binding domain"/>
    <property type="match status" value="1"/>
</dbReference>
<dbReference type="RefSeq" id="WP_353642375.1">
    <property type="nucleotide sequence ID" value="NZ_CP159253.1"/>
</dbReference>
<sequence length="306" mass="32551">MNKIVDCVVVGAGVAGLSAALFLGRAGRSTIVFDGGPPRIFTVATVREHLGFDGRSTAEFMSQARAEAVRYGAEIRQERVNAITPLENGHFAVESEGSSVISRTIILATGVIDEIPPLSGMPEQWGNEVRVCPCFDGHEVRGQRFVVFGLPERLAHMASWVWMWSPDVTVFSRAMLNEADAERLRLLDISIVSDEVTGLVHDNSKLVAVSTASGREVPCDAAWIAANIKAASSLAAKLCDVDVSGLALTDKMGRTSRPGVFAIGNANDPVAHLAHASAAGTAVGPMVTMYLLEQILAERRNAKSAA</sequence>
<proteinExistence type="predicted"/>
<dbReference type="PANTHER" id="PTHR48105">
    <property type="entry name" value="THIOREDOXIN REDUCTASE 1-RELATED-RELATED"/>
    <property type="match status" value="1"/>
</dbReference>
<accession>A0AAU8CTB9</accession>
<dbReference type="GO" id="GO:0016491">
    <property type="term" value="F:oxidoreductase activity"/>
    <property type="evidence" value="ECO:0007669"/>
    <property type="project" value="UniProtKB-KW"/>
</dbReference>
<name>A0AAU8CTB9_9HYPH</name>
<dbReference type="PRINTS" id="PR00469">
    <property type="entry name" value="PNDRDTASEII"/>
</dbReference>
<dbReference type="InterPro" id="IPR036188">
    <property type="entry name" value="FAD/NAD-bd_sf"/>
</dbReference>
<dbReference type="EMBL" id="CP159253">
    <property type="protein sequence ID" value="XCG50096.1"/>
    <property type="molecule type" value="Genomic_DNA"/>
</dbReference>
<dbReference type="AlphaFoldDB" id="A0AAU8CTB9"/>
<gene>
    <name evidence="5" type="ORF">ABVK50_06255</name>
</gene>
<organism evidence="5">
    <name type="scientific">Mesorhizobium sp. WSM2240</name>
    <dbReference type="NCBI Taxonomy" id="3228851"/>
    <lineage>
        <taxon>Bacteria</taxon>
        <taxon>Pseudomonadati</taxon>
        <taxon>Pseudomonadota</taxon>
        <taxon>Alphaproteobacteria</taxon>
        <taxon>Hyphomicrobiales</taxon>
        <taxon>Phyllobacteriaceae</taxon>
        <taxon>Mesorhizobium</taxon>
    </lineage>
</organism>
<dbReference type="Gene3D" id="3.50.50.60">
    <property type="entry name" value="FAD/NAD(P)-binding domain"/>
    <property type="match status" value="2"/>
</dbReference>
<evidence type="ECO:0000256" key="2">
    <source>
        <dbReference type="ARBA" id="ARBA00022630"/>
    </source>
</evidence>
<feature type="domain" description="FAD/NAD(P)-binding" evidence="4">
    <location>
        <begin position="6"/>
        <end position="277"/>
    </location>
</feature>
<reference evidence="5" key="1">
    <citation type="submission" date="2024-06" db="EMBL/GenBank/DDBJ databases">
        <title>Mesorhizobium karijinii sp. nov., a symbiont of the iconic Swainsona formosa from arid Australia.</title>
        <authorList>
            <person name="Hill Y.J."/>
            <person name="Watkin E.L.J."/>
            <person name="O'Hara G.W."/>
            <person name="Terpolilli J."/>
            <person name="Tye M.L."/>
            <person name="Kohlmeier M.G."/>
        </authorList>
    </citation>
    <scope>NUCLEOTIDE SEQUENCE</scope>
    <source>
        <strain evidence="5">WSM2240</strain>
    </source>
</reference>